<dbReference type="InterPro" id="IPR008145">
    <property type="entry name" value="GK/Ca_channel_bsu"/>
</dbReference>
<dbReference type="AlphaFoldDB" id="R9PJG0"/>
<dbReference type="STRING" id="1331007.AALB_1599"/>
<organism evidence="8 9">
    <name type="scientific">Agarivorans albus MKT 106</name>
    <dbReference type="NCBI Taxonomy" id="1331007"/>
    <lineage>
        <taxon>Bacteria</taxon>
        <taxon>Pseudomonadati</taxon>
        <taxon>Pseudomonadota</taxon>
        <taxon>Gammaproteobacteria</taxon>
        <taxon>Alteromonadales</taxon>
        <taxon>Alteromonadaceae</taxon>
        <taxon>Agarivorans</taxon>
    </lineage>
</organism>
<comment type="catalytic activity">
    <reaction evidence="1 6">
        <text>alpha-D-ribose 1,5-bisphosphate + ATP = 5-phospho-alpha-D-ribose 1-diphosphate + ADP</text>
        <dbReference type="Rhea" id="RHEA:20109"/>
        <dbReference type="ChEBI" id="CHEBI:30616"/>
        <dbReference type="ChEBI" id="CHEBI:58017"/>
        <dbReference type="ChEBI" id="CHEBI:68688"/>
        <dbReference type="ChEBI" id="CHEBI:456216"/>
        <dbReference type="EC" id="2.7.4.23"/>
    </reaction>
</comment>
<dbReference type="GO" id="GO:0033863">
    <property type="term" value="F:ribose 1,5-bisphosphate phosphokinase activity"/>
    <property type="evidence" value="ECO:0007669"/>
    <property type="project" value="UniProtKB-UniRule"/>
</dbReference>
<dbReference type="SMART" id="SM00072">
    <property type="entry name" value="GuKc"/>
    <property type="match status" value="1"/>
</dbReference>
<evidence type="ECO:0000313" key="8">
    <source>
        <dbReference type="EMBL" id="GAD01519.1"/>
    </source>
</evidence>
<dbReference type="Proteomes" id="UP000014461">
    <property type="component" value="Unassembled WGS sequence"/>
</dbReference>
<dbReference type="NCBIfam" id="NF007485">
    <property type="entry name" value="PRK10078.1"/>
    <property type="match status" value="1"/>
</dbReference>
<keyword evidence="3 6" id="KW-0808">Transferase</keyword>
<dbReference type="GO" id="GO:0019634">
    <property type="term" value="P:organic phosphonate metabolic process"/>
    <property type="evidence" value="ECO:0007669"/>
    <property type="project" value="UniProtKB-UniRule"/>
</dbReference>
<comment type="pathway">
    <text evidence="2 6">Metabolic intermediate biosynthesis; 5-phospho-alpha-D-ribose 1-diphosphate biosynthesis; 5-phospho-alpha-D-ribose 1-diphosphate from D-ribose 5-phosphate (route II): step 3/3.</text>
</comment>
<dbReference type="SUPFAM" id="SSF52540">
    <property type="entry name" value="P-loop containing nucleoside triphosphate hydrolases"/>
    <property type="match status" value="1"/>
</dbReference>
<proteinExistence type="inferred from homology"/>
<protein>
    <recommendedName>
        <fullName evidence="6">Ribose 1,5-bisphosphate phosphokinase PhnN</fullName>
        <ecNumber evidence="6">2.7.4.23</ecNumber>
    </recommendedName>
    <alternativeName>
        <fullName evidence="6">Ribose 1,5-bisphosphokinase</fullName>
    </alternativeName>
</protein>
<dbReference type="EMBL" id="BARX01000008">
    <property type="protein sequence ID" value="GAD01519.1"/>
    <property type="molecule type" value="Genomic_DNA"/>
</dbReference>
<dbReference type="InterPro" id="IPR027417">
    <property type="entry name" value="P-loop_NTPase"/>
</dbReference>
<gene>
    <name evidence="6" type="primary">phnN</name>
    <name evidence="8" type="ORF">AALB_1599</name>
</gene>
<dbReference type="GO" id="GO:0006015">
    <property type="term" value="P:5-phosphoribose 1-diphosphate biosynthetic process"/>
    <property type="evidence" value="ECO:0007669"/>
    <property type="project" value="UniProtKB-UniRule"/>
</dbReference>
<evidence type="ECO:0000313" key="9">
    <source>
        <dbReference type="Proteomes" id="UP000014461"/>
    </source>
</evidence>
<reference evidence="8" key="1">
    <citation type="journal article" date="2013" name="Genome Announc.">
        <title>Draft Genome Sequence of Agarivorans albus Strain MKT 106T, an Agarolytic Marine Bacterium.</title>
        <authorList>
            <person name="Yasuike M."/>
            <person name="Nakamura Y."/>
            <person name="Kai W."/>
            <person name="Fujiwara A."/>
            <person name="Fukui Y."/>
            <person name="Satomi M."/>
            <person name="Sano M."/>
        </authorList>
    </citation>
    <scope>NUCLEOTIDE SEQUENCE [LARGE SCALE GENOMIC DNA]</scope>
</reference>
<dbReference type="UniPathway" id="UPA00087">
    <property type="reaction ID" value="UER00175"/>
</dbReference>
<dbReference type="EC" id="2.7.4.23" evidence="6"/>
<evidence type="ECO:0000256" key="1">
    <source>
        <dbReference type="ARBA" id="ARBA00000373"/>
    </source>
</evidence>
<comment type="similarity">
    <text evidence="6">Belongs to the ribose 1,5-bisphosphokinase family.</text>
</comment>
<comment type="function">
    <text evidence="6">Catalyzes the phosphorylation of ribose 1,5-bisphosphate to 5-phospho-D-ribosyl alpha-1-diphosphate (PRPP).</text>
</comment>
<evidence type="ECO:0000256" key="6">
    <source>
        <dbReference type="HAMAP-Rule" id="MF_00836"/>
    </source>
</evidence>
<evidence type="ECO:0000256" key="5">
    <source>
        <dbReference type="ARBA" id="ARBA00022840"/>
    </source>
</evidence>
<keyword evidence="4 6" id="KW-0547">Nucleotide-binding</keyword>
<keyword evidence="5 6" id="KW-0067">ATP-binding</keyword>
<keyword evidence="9" id="KW-1185">Reference proteome</keyword>
<evidence type="ECO:0000256" key="2">
    <source>
        <dbReference type="ARBA" id="ARBA00005069"/>
    </source>
</evidence>
<evidence type="ECO:0000259" key="7">
    <source>
        <dbReference type="SMART" id="SM00072"/>
    </source>
</evidence>
<name>R9PJG0_AGAAL</name>
<feature type="domain" description="Guanylate kinase/L-type calcium channel beta subunit" evidence="7">
    <location>
        <begin position="13"/>
        <end position="195"/>
    </location>
</feature>
<dbReference type="GO" id="GO:0005524">
    <property type="term" value="F:ATP binding"/>
    <property type="evidence" value="ECO:0007669"/>
    <property type="project" value="UniProtKB-KW"/>
</dbReference>
<evidence type="ECO:0000256" key="3">
    <source>
        <dbReference type="ARBA" id="ARBA00022679"/>
    </source>
</evidence>
<dbReference type="HAMAP" id="MF_00836">
    <property type="entry name" value="PhnN"/>
    <property type="match status" value="1"/>
</dbReference>
<dbReference type="InterPro" id="IPR012699">
    <property type="entry name" value="PhnN"/>
</dbReference>
<sequence length="201" mass="22760">MMTSLTASELNGEAKLFYLVGPSGSGKDSIINGLRSQLRADSNLLIAHRYITRAVDDSGENHIALSVPEFTHRKHSGLFAMDWQANGCNYAVGNEVNTWLSMGFSVLFNGSRQQIPLAEELFGERLRIIALEVDPSILAERLRKRGRESEHDISARLRRSEQYQASLPEECWRLDNNRNLDSTVSKLLKYIETETTELYIQ</sequence>
<accession>R9PJG0</accession>
<dbReference type="Gene3D" id="3.40.50.300">
    <property type="entry name" value="P-loop containing nucleotide triphosphate hydrolases"/>
    <property type="match status" value="1"/>
</dbReference>
<evidence type="ECO:0000256" key="4">
    <source>
        <dbReference type="ARBA" id="ARBA00022741"/>
    </source>
</evidence>
<dbReference type="NCBIfam" id="TIGR02322">
    <property type="entry name" value="phosphon_PhnN"/>
    <property type="match status" value="1"/>
</dbReference>
<feature type="binding site" evidence="6">
    <location>
        <begin position="21"/>
        <end position="28"/>
    </location>
    <ligand>
        <name>ATP</name>
        <dbReference type="ChEBI" id="CHEBI:30616"/>
    </ligand>
</feature>
<comment type="caution">
    <text evidence="8">The sequence shown here is derived from an EMBL/GenBank/DDBJ whole genome shotgun (WGS) entry which is preliminary data.</text>
</comment>